<name>H3DC58_TETNG</name>
<dbReference type="AlphaFoldDB" id="H3DC58"/>
<feature type="coiled-coil region" evidence="7">
    <location>
        <begin position="416"/>
        <end position="496"/>
    </location>
</feature>
<dbReference type="InterPro" id="IPR041611">
    <property type="entry name" value="SKICH"/>
</dbReference>
<dbReference type="Ensembl" id="ENSTNIT00000018325.1">
    <property type="protein sequence ID" value="ENSTNIP00000018101.1"/>
    <property type="gene ID" value="ENSTNIG00000015050.1"/>
</dbReference>
<dbReference type="Proteomes" id="UP000007303">
    <property type="component" value="Unassembled WGS sequence"/>
</dbReference>
<reference evidence="11" key="2">
    <citation type="submission" date="2025-08" db="UniProtKB">
        <authorList>
            <consortium name="Ensembl"/>
        </authorList>
    </citation>
    <scope>IDENTIFICATION</scope>
</reference>
<evidence type="ECO:0000256" key="3">
    <source>
        <dbReference type="ARBA" id="ARBA00022490"/>
    </source>
</evidence>
<evidence type="ECO:0000256" key="7">
    <source>
        <dbReference type="SAM" id="Coils"/>
    </source>
</evidence>
<feature type="domain" description="Calcium binding and coiled-coil" evidence="9">
    <location>
        <begin position="217"/>
        <end position="600"/>
    </location>
</feature>
<dbReference type="Pfam" id="PF07888">
    <property type="entry name" value="CALCOCO1"/>
    <property type="match status" value="1"/>
</dbReference>
<evidence type="ECO:0000256" key="8">
    <source>
        <dbReference type="SAM" id="MobiDB-lite"/>
    </source>
</evidence>
<evidence type="ECO:0000259" key="10">
    <source>
        <dbReference type="Pfam" id="PF17751"/>
    </source>
</evidence>
<dbReference type="FunCoup" id="H3DC58">
    <property type="interactions" value="349"/>
</dbReference>
<evidence type="ECO:0000256" key="4">
    <source>
        <dbReference type="ARBA" id="ARBA00023054"/>
    </source>
</evidence>
<feature type="region of interest" description="Disordered" evidence="8">
    <location>
        <begin position="250"/>
        <end position="287"/>
    </location>
</feature>
<protein>
    <submittedName>
        <fullName evidence="11">Calcium binding and coiled-coil domain 1a</fullName>
    </submittedName>
</protein>
<reference evidence="11" key="3">
    <citation type="submission" date="2025-09" db="UniProtKB">
        <authorList>
            <consortium name="Ensembl"/>
        </authorList>
    </citation>
    <scope>IDENTIFICATION</scope>
</reference>
<dbReference type="OMA" id="HNWASND"/>
<feature type="compositionally biased region" description="Basic and acidic residues" evidence="8">
    <location>
        <begin position="250"/>
        <end position="259"/>
    </location>
</feature>
<evidence type="ECO:0000313" key="12">
    <source>
        <dbReference type="Proteomes" id="UP000007303"/>
    </source>
</evidence>
<dbReference type="PANTHER" id="PTHR31915">
    <property type="entry name" value="SKICH DOMAIN-CONTAINING PROTEIN"/>
    <property type="match status" value="1"/>
</dbReference>
<dbReference type="GeneTree" id="ENSGT00950000183025"/>
<feature type="compositionally biased region" description="Basic and acidic residues" evidence="8">
    <location>
        <begin position="632"/>
        <end position="642"/>
    </location>
</feature>
<evidence type="ECO:0000256" key="5">
    <source>
        <dbReference type="ARBA" id="ARBA00023242"/>
    </source>
</evidence>
<dbReference type="GO" id="GO:0003713">
    <property type="term" value="F:transcription coactivator activity"/>
    <property type="evidence" value="ECO:0007669"/>
    <property type="project" value="TreeGrafter"/>
</dbReference>
<evidence type="ECO:0000313" key="11">
    <source>
        <dbReference type="Ensembl" id="ENSTNIP00000018101.1"/>
    </source>
</evidence>
<dbReference type="Pfam" id="PF17751">
    <property type="entry name" value="SKICH"/>
    <property type="match status" value="1"/>
</dbReference>
<feature type="compositionally biased region" description="Polar residues" evidence="8">
    <location>
        <begin position="583"/>
        <end position="596"/>
    </location>
</feature>
<evidence type="ECO:0000256" key="1">
    <source>
        <dbReference type="ARBA" id="ARBA00004123"/>
    </source>
</evidence>
<dbReference type="InterPro" id="IPR012852">
    <property type="entry name" value="CALCOCO1-like"/>
</dbReference>
<dbReference type="GO" id="GO:0005737">
    <property type="term" value="C:cytoplasm"/>
    <property type="evidence" value="ECO:0007669"/>
    <property type="project" value="UniProtKB-SubCell"/>
</dbReference>
<keyword evidence="3" id="KW-0963">Cytoplasm</keyword>
<dbReference type="InterPro" id="IPR051002">
    <property type="entry name" value="UBA_autophagy_assoc_protein"/>
</dbReference>
<dbReference type="Gene3D" id="2.60.40.2840">
    <property type="match status" value="1"/>
</dbReference>
<comment type="similarity">
    <text evidence="6">Belongs to the CALCOCO family.</text>
</comment>
<dbReference type="HOGENOM" id="CLU_028857_1_0_1"/>
<dbReference type="GO" id="GO:0045944">
    <property type="term" value="P:positive regulation of transcription by RNA polymerase II"/>
    <property type="evidence" value="ECO:0007669"/>
    <property type="project" value="TreeGrafter"/>
</dbReference>
<dbReference type="GO" id="GO:0005634">
    <property type="term" value="C:nucleus"/>
    <property type="evidence" value="ECO:0007669"/>
    <property type="project" value="UniProtKB-SubCell"/>
</dbReference>
<sequence length="642" mass="72918">AEEAAIPTLGTMEERVQFRNVGCSYFPQSRVDCHYTIASQHTWASSDWVGLFKVGWSSVKDYHTFVWALVPPNYEEGTEVNCCVQFQASYLPSPSCHEYEFVYVSAKGEVCSRSSKFTFCAPKPLEDLVTLEESHGEEEGTDMLLVVPRAELLQVSRTQNRLVKAVMGLKIRLQECLQERAELLQAHEAANRQREKEKMEYRGAREAWDRRHRELESEEKSTLLEANEESRVRIRELEEDVRTLTQRTVDRETEMERMKERAKRAGAQRKEEESERSALQSKLEQTEAELRSLSKEFQGLRNSLAQRDTSVLQLQSTITTLTQKLTAAHRKEAEHEATLKEMRSLRERLNTSERTSEGLKSNLSSMVTQRDRTQSELHQARLQAAQLTLQLADASLALREGRARWAQERQSLQLSAEKDHERLQTLNAEIQKMEETLQEERMEKVKLEVEIGREKDCNRVQLCETRRELQELKASLRVTQKEKEQLLAEKQELMQYICQLEQKTGMVSSAKWSTAPLLFPGLCAAGRPSSATSDSEDENPEALQPLRPPRPLGNYTLGEQGGPGSLDLTTPPPSPREAERSTVVINQPAPLSSPRQASADTAAHSSDSEEESDPLQCGRLGSGDETALLLPDHSDSGHRYNR</sequence>
<evidence type="ECO:0000256" key="6">
    <source>
        <dbReference type="ARBA" id="ARBA00037963"/>
    </source>
</evidence>
<keyword evidence="4 7" id="KW-0175">Coiled coil</keyword>
<organism evidence="11 12">
    <name type="scientific">Tetraodon nigroviridis</name>
    <name type="common">Spotted green pufferfish</name>
    <name type="synonym">Chelonodon nigroviridis</name>
    <dbReference type="NCBI Taxonomy" id="99883"/>
    <lineage>
        <taxon>Eukaryota</taxon>
        <taxon>Metazoa</taxon>
        <taxon>Chordata</taxon>
        <taxon>Craniata</taxon>
        <taxon>Vertebrata</taxon>
        <taxon>Euteleostomi</taxon>
        <taxon>Actinopterygii</taxon>
        <taxon>Neopterygii</taxon>
        <taxon>Teleostei</taxon>
        <taxon>Neoteleostei</taxon>
        <taxon>Acanthomorphata</taxon>
        <taxon>Eupercaria</taxon>
        <taxon>Tetraodontiformes</taxon>
        <taxon>Tetradontoidea</taxon>
        <taxon>Tetraodontidae</taxon>
        <taxon>Tetraodon</taxon>
    </lineage>
</organism>
<keyword evidence="12" id="KW-1185">Reference proteome</keyword>
<evidence type="ECO:0000259" key="9">
    <source>
        <dbReference type="Pfam" id="PF07888"/>
    </source>
</evidence>
<dbReference type="InParanoid" id="H3DC58"/>
<proteinExistence type="inferred from homology"/>
<dbReference type="PANTHER" id="PTHR31915:SF5">
    <property type="entry name" value="CALCIUM-BINDING AND COILED-COIL DOMAIN-CONTAINING PROTEIN 1"/>
    <property type="match status" value="1"/>
</dbReference>
<reference evidence="12" key="1">
    <citation type="journal article" date="2004" name="Nature">
        <title>Genome duplication in the teleost fish Tetraodon nigroviridis reveals the early vertebrate proto-karyotype.</title>
        <authorList>
            <person name="Jaillon O."/>
            <person name="Aury J.-M."/>
            <person name="Brunet F."/>
            <person name="Petit J.-L."/>
            <person name="Stange-Thomann N."/>
            <person name="Mauceli E."/>
            <person name="Bouneau L."/>
            <person name="Fischer C."/>
            <person name="Ozouf-Costaz C."/>
            <person name="Bernot A."/>
            <person name="Nicaud S."/>
            <person name="Jaffe D."/>
            <person name="Fisher S."/>
            <person name="Lutfalla G."/>
            <person name="Dossat C."/>
            <person name="Segurens B."/>
            <person name="Dasilva C."/>
            <person name="Salanoubat M."/>
            <person name="Levy M."/>
            <person name="Boudet N."/>
            <person name="Castellano S."/>
            <person name="Anthouard V."/>
            <person name="Jubin C."/>
            <person name="Castelli V."/>
            <person name="Katinka M."/>
            <person name="Vacherie B."/>
            <person name="Biemont C."/>
            <person name="Skalli Z."/>
            <person name="Cattolico L."/>
            <person name="Poulain J."/>
            <person name="De Berardinis V."/>
            <person name="Cruaud C."/>
            <person name="Duprat S."/>
            <person name="Brottier P."/>
            <person name="Coutanceau J.-P."/>
            <person name="Gouzy J."/>
            <person name="Parra G."/>
            <person name="Lardier G."/>
            <person name="Chapple C."/>
            <person name="McKernan K.J."/>
            <person name="McEwan P."/>
            <person name="Bosak S."/>
            <person name="Kellis M."/>
            <person name="Volff J.-N."/>
            <person name="Guigo R."/>
            <person name="Zody M.C."/>
            <person name="Mesirov J."/>
            <person name="Lindblad-Toh K."/>
            <person name="Birren B."/>
            <person name="Nusbaum C."/>
            <person name="Kahn D."/>
            <person name="Robinson-Rechavi M."/>
            <person name="Laudet V."/>
            <person name="Schachter V."/>
            <person name="Quetier F."/>
            <person name="Saurin W."/>
            <person name="Scarpelli C."/>
            <person name="Wincker P."/>
            <person name="Lander E.S."/>
            <person name="Weissenbach J."/>
            <person name="Roest Crollius H."/>
        </authorList>
    </citation>
    <scope>NUCLEOTIDE SEQUENCE [LARGE SCALE GENOMIC DNA]</scope>
</reference>
<comment type="subcellular location">
    <subcellularLocation>
        <location evidence="2">Cytoplasm</location>
    </subcellularLocation>
    <subcellularLocation>
        <location evidence="1">Nucleus</location>
    </subcellularLocation>
</comment>
<keyword evidence="5" id="KW-0539">Nucleus</keyword>
<feature type="region of interest" description="Disordered" evidence="8">
    <location>
        <begin position="526"/>
        <end position="642"/>
    </location>
</feature>
<evidence type="ECO:0000256" key="2">
    <source>
        <dbReference type="ARBA" id="ARBA00004496"/>
    </source>
</evidence>
<dbReference type="STRING" id="99883.ENSTNIP00000018101"/>
<feature type="domain" description="SKICH" evidence="10">
    <location>
        <begin position="16"/>
        <end position="119"/>
    </location>
</feature>
<feature type="coiled-coil region" evidence="7">
    <location>
        <begin position="328"/>
        <end position="390"/>
    </location>
</feature>
<dbReference type="Gene3D" id="1.10.287.1490">
    <property type="match status" value="1"/>
</dbReference>
<accession>H3DC58</accession>